<dbReference type="InterPro" id="IPR027469">
    <property type="entry name" value="Cation_efflux_TMD_sf"/>
</dbReference>
<dbReference type="GO" id="GO:0016020">
    <property type="term" value="C:membrane"/>
    <property type="evidence" value="ECO:0007669"/>
    <property type="project" value="UniProtKB-SubCell"/>
</dbReference>
<dbReference type="InterPro" id="IPR036837">
    <property type="entry name" value="Cation_efflux_CTD_sf"/>
</dbReference>
<feature type="transmembrane region" description="Helical" evidence="7">
    <location>
        <begin position="266"/>
        <end position="288"/>
    </location>
</feature>
<dbReference type="Gene3D" id="3.30.70.1350">
    <property type="entry name" value="Cation efflux protein, cytoplasmic domain"/>
    <property type="match status" value="1"/>
</dbReference>
<dbReference type="InterPro" id="IPR002524">
    <property type="entry name" value="Cation_efflux"/>
</dbReference>
<keyword evidence="4 7" id="KW-0812">Transmembrane</keyword>
<dbReference type="InterPro" id="IPR050291">
    <property type="entry name" value="CDF_Transporter"/>
</dbReference>
<dbReference type="OrthoDB" id="10023796at2759"/>
<comment type="caution">
    <text evidence="9">The sequence shown here is derived from an EMBL/GenBank/DDBJ whole genome shotgun (WGS) entry which is preliminary data.</text>
</comment>
<keyword evidence="5 7" id="KW-1133">Transmembrane helix</keyword>
<accession>A0A813QKR3</accession>
<dbReference type="Gene3D" id="1.20.1510.10">
    <property type="entry name" value="Cation efflux protein transmembrane domain"/>
    <property type="match status" value="1"/>
</dbReference>
<feature type="transmembrane region" description="Helical" evidence="7">
    <location>
        <begin position="205"/>
        <end position="223"/>
    </location>
</feature>
<organism evidence="9 10">
    <name type="scientific">Adineta ricciae</name>
    <name type="common">Rotifer</name>
    <dbReference type="NCBI Taxonomy" id="249248"/>
    <lineage>
        <taxon>Eukaryota</taxon>
        <taxon>Metazoa</taxon>
        <taxon>Spiralia</taxon>
        <taxon>Gnathifera</taxon>
        <taxon>Rotifera</taxon>
        <taxon>Eurotatoria</taxon>
        <taxon>Bdelloidea</taxon>
        <taxon>Adinetida</taxon>
        <taxon>Adinetidae</taxon>
        <taxon>Adineta</taxon>
    </lineage>
</organism>
<keyword evidence="3" id="KW-0813">Transport</keyword>
<evidence type="ECO:0000256" key="4">
    <source>
        <dbReference type="ARBA" id="ARBA00022692"/>
    </source>
</evidence>
<keyword evidence="6 7" id="KW-0472">Membrane</keyword>
<name>A0A813QKR3_ADIRI</name>
<comment type="similarity">
    <text evidence="2">Belongs to the cation diffusion facilitator (CDF) transporter (TC 2.A.4) family. SLC30A subfamily.</text>
</comment>
<dbReference type="Pfam" id="PF01545">
    <property type="entry name" value="Cation_efflux"/>
    <property type="match status" value="1"/>
</dbReference>
<evidence type="ECO:0000256" key="6">
    <source>
        <dbReference type="ARBA" id="ARBA00023136"/>
    </source>
</evidence>
<dbReference type="SUPFAM" id="SSF160240">
    <property type="entry name" value="Cation efflux protein cytoplasmic domain-like"/>
    <property type="match status" value="1"/>
</dbReference>
<feature type="transmembrane region" description="Helical" evidence="7">
    <location>
        <begin position="243"/>
        <end position="260"/>
    </location>
</feature>
<evidence type="ECO:0000313" key="10">
    <source>
        <dbReference type="Proteomes" id="UP000663852"/>
    </source>
</evidence>
<feature type="transmembrane region" description="Helical" evidence="7">
    <location>
        <begin position="156"/>
        <end position="174"/>
    </location>
</feature>
<dbReference type="AlphaFoldDB" id="A0A813QKR3"/>
<dbReference type="PANTHER" id="PTHR43840:SF13">
    <property type="entry name" value="CATION EFFLUX PROTEIN CYTOPLASMIC DOMAIN-CONTAINING PROTEIN"/>
    <property type="match status" value="1"/>
</dbReference>
<evidence type="ECO:0000256" key="7">
    <source>
        <dbReference type="SAM" id="Phobius"/>
    </source>
</evidence>
<feature type="transmembrane region" description="Helical" evidence="7">
    <location>
        <begin position="86"/>
        <end position="108"/>
    </location>
</feature>
<dbReference type="FunFam" id="1.20.1510.10:FF:000005">
    <property type="entry name" value="Putative Cation diffusion facilitator 1"/>
    <property type="match status" value="1"/>
</dbReference>
<comment type="subcellular location">
    <subcellularLocation>
        <location evidence="1">Membrane</location>
        <topology evidence="1">Multi-pass membrane protein</topology>
    </subcellularLocation>
</comment>
<sequence length="385" mass="43921">MKQMSLSRDATRNDFNASIQTPIYGSIEHILSLKYDLSQKKPLPKHVKRFYEHQNSMIDKYASLINETIEESIDETTRKLRRRVRLLTTLSLIINVCLFLFKIIASILSNSLSIISSVVDSAVDLVSSLILFWTARAIRNRNQYRYPAGRTRLEPVAIIILSVIMCSASAEILTEALKRLLTYVRYFTHQTNEIPEVNMNIKQPIPIVAMCITIILKIVLYYFCRNVKVETVKALAQDHRNDILSNFVSLISGLIAGQTLSGQINIRFVVIDPIGAIVISIYIIISWVSQATLHIRHLTGVTADPDSLKLITWIAMNFSSHLTKIDMVKAFHFVDIGLPGTMQIQQAHDIGSHLQRKLETMPEIARAFVHIDYEFEHRPDEHKQI</sequence>
<evidence type="ECO:0000259" key="8">
    <source>
        <dbReference type="Pfam" id="PF01545"/>
    </source>
</evidence>
<evidence type="ECO:0000256" key="1">
    <source>
        <dbReference type="ARBA" id="ARBA00004141"/>
    </source>
</evidence>
<dbReference type="GO" id="GO:0008324">
    <property type="term" value="F:monoatomic cation transmembrane transporter activity"/>
    <property type="evidence" value="ECO:0007669"/>
    <property type="project" value="InterPro"/>
</dbReference>
<dbReference type="NCBIfam" id="TIGR01297">
    <property type="entry name" value="CDF"/>
    <property type="match status" value="1"/>
</dbReference>
<dbReference type="SUPFAM" id="SSF161111">
    <property type="entry name" value="Cation efflux protein transmembrane domain-like"/>
    <property type="match status" value="1"/>
</dbReference>
<protein>
    <recommendedName>
        <fullName evidence="8">Cation efflux protein transmembrane domain-containing protein</fullName>
    </recommendedName>
</protein>
<evidence type="ECO:0000313" key="9">
    <source>
        <dbReference type="EMBL" id="CAF0769600.1"/>
    </source>
</evidence>
<gene>
    <name evidence="9" type="ORF">EDS130_LOCUS3232</name>
</gene>
<dbReference type="InterPro" id="IPR058533">
    <property type="entry name" value="Cation_efflux_TM"/>
</dbReference>
<proteinExistence type="inferred from homology"/>
<feature type="transmembrane region" description="Helical" evidence="7">
    <location>
        <begin position="114"/>
        <end position="135"/>
    </location>
</feature>
<feature type="domain" description="Cation efflux protein transmembrane" evidence="8">
    <location>
        <begin position="89"/>
        <end position="289"/>
    </location>
</feature>
<evidence type="ECO:0000256" key="3">
    <source>
        <dbReference type="ARBA" id="ARBA00022448"/>
    </source>
</evidence>
<evidence type="ECO:0000256" key="5">
    <source>
        <dbReference type="ARBA" id="ARBA00022989"/>
    </source>
</evidence>
<reference evidence="9" key="1">
    <citation type="submission" date="2021-02" db="EMBL/GenBank/DDBJ databases">
        <authorList>
            <person name="Nowell W R."/>
        </authorList>
    </citation>
    <scope>NUCLEOTIDE SEQUENCE</scope>
</reference>
<dbReference type="PANTHER" id="PTHR43840">
    <property type="entry name" value="MITOCHONDRIAL METAL TRANSPORTER 1-RELATED"/>
    <property type="match status" value="1"/>
</dbReference>
<dbReference type="Proteomes" id="UP000663852">
    <property type="component" value="Unassembled WGS sequence"/>
</dbReference>
<dbReference type="EMBL" id="CAJNOJ010000008">
    <property type="protein sequence ID" value="CAF0769600.1"/>
    <property type="molecule type" value="Genomic_DNA"/>
</dbReference>
<evidence type="ECO:0000256" key="2">
    <source>
        <dbReference type="ARBA" id="ARBA00008873"/>
    </source>
</evidence>